<organism evidence="1 2">
    <name type="scientific">Lindgomyces ingoldianus</name>
    <dbReference type="NCBI Taxonomy" id="673940"/>
    <lineage>
        <taxon>Eukaryota</taxon>
        <taxon>Fungi</taxon>
        <taxon>Dikarya</taxon>
        <taxon>Ascomycota</taxon>
        <taxon>Pezizomycotina</taxon>
        <taxon>Dothideomycetes</taxon>
        <taxon>Pleosporomycetidae</taxon>
        <taxon>Pleosporales</taxon>
        <taxon>Lindgomycetaceae</taxon>
        <taxon>Lindgomyces</taxon>
    </lineage>
</organism>
<name>A0ACB6REV3_9PLEO</name>
<dbReference type="Proteomes" id="UP000799755">
    <property type="component" value="Unassembled WGS sequence"/>
</dbReference>
<dbReference type="EMBL" id="MU003492">
    <property type="protein sequence ID" value="KAF2477585.1"/>
    <property type="molecule type" value="Genomic_DNA"/>
</dbReference>
<reference evidence="1" key="1">
    <citation type="journal article" date="2020" name="Stud. Mycol.">
        <title>101 Dothideomycetes genomes: a test case for predicting lifestyles and emergence of pathogens.</title>
        <authorList>
            <person name="Haridas S."/>
            <person name="Albert R."/>
            <person name="Binder M."/>
            <person name="Bloem J."/>
            <person name="Labutti K."/>
            <person name="Salamov A."/>
            <person name="Andreopoulos B."/>
            <person name="Baker S."/>
            <person name="Barry K."/>
            <person name="Bills G."/>
            <person name="Bluhm B."/>
            <person name="Cannon C."/>
            <person name="Castanera R."/>
            <person name="Culley D."/>
            <person name="Daum C."/>
            <person name="Ezra D."/>
            <person name="Gonzalez J."/>
            <person name="Henrissat B."/>
            <person name="Kuo A."/>
            <person name="Liang C."/>
            <person name="Lipzen A."/>
            <person name="Lutzoni F."/>
            <person name="Magnuson J."/>
            <person name="Mondo S."/>
            <person name="Nolan M."/>
            <person name="Ohm R."/>
            <person name="Pangilinan J."/>
            <person name="Park H.-J."/>
            <person name="Ramirez L."/>
            <person name="Alfaro M."/>
            <person name="Sun H."/>
            <person name="Tritt A."/>
            <person name="Yoshinaga Y."/>
            <person name="Zwiers L.-H."/>
            <person name="Turgeon B."/>
            <person name="Goodwin S."/>
            <person name="Spatafora J."/>
            <person name="Crous P."/>
            <person name="Grigoriev I."/>
        </authorList>
    </citation>
    <scope>NUCLEOTIDE SEQUENCE</scope>
    <source>
        <strain evidence="1">ATCC 200398</strain>
    </source>
</reference>
<comment type="caution">
    <text evidence="1">The sequence shown here is derived from an EMBL/GenBank/DDBJ whole genome shotgun (WGS) entry which is preliminary data.</text>
</comment>
<protein>
    <submittedName>
        <fullName evidence="1">Uncharacterized protein</fullName>
    </submittedName>
</protein>
<keyword evidence="2" id="KW-1185">Reference proteome</keyword>
<accession>A0ACB6REV3</accession>
<sequence>MRFTIITAIAMLGLTAMGMPSQDKRDKFEPCSVFGSNCAVQDQEFCDPETGKISVCHKFGSDCWVRYTQEACAAKEKRDKFDSCSVFGDNCVVDGNEWCDGTQKVICHQIPFTDDCWVRNTNIAC</sequence>
<evidence type="ECO:0000313" key="1">
    <source>
        <dbReference type="EMBL" id="KAF2477585.1"/>
    </source>
</evidence>
<gene>
    <name evidence="1" type="ORF">BDR25DRAFT_338400</name>
</gene>
<proteinExistence type="predicted"/>
<evidence type="ECO:0000313" key="2">
    <source>
        <dbReference type="Proteomes" id="UP000799755"/>
    </source>
</evidence>